<dbReference type="EMBL" id="BJOU01000017">
    <property type="protein sequence ID" value="GED99200.1"/>
    <property type="molecule type" value="Genomic_DNA"/>
</dbReference>
<sequence>MSTTTTHPRIRAVAAAVALTGAGLAATVVAAPSNASVNNVSVSPAMGGRYGTTCSYEVTAAVTTKNRMVRFYEGATYLGSVTPHQEGATYKATITWTPSSTGSKVIKARQLVIPPSFYSTRTTTVTVGNGLNLGSVCLVS</sequence>
<name>A0A7I9V2A0_9ACTN</name>
<gene>
    <name evidence="2" type="ORF">nbrc107697_32390</name>
</gene>
<accession>A0A7I9V2A0</accession>
<evidence type="ECO:0008006" key="4">
    <source>
        <dbReference type="Google" id="ProtNLM"/>
    </source>
</evidence>
<comment type="caution">
    <text evidence="2">The sequence shown here is derived from an EMBL/GenBank/DDBJ whole genome shotgun (WGS) entry which is preliminary data.</text>
</comment>
<keyword evidence="3" id="KW-1185">Reference proteome</keyword>
<evidence type="ECO:0000256" key="1">
    <source>
        <dbReference type="SAM" id="SignalP"/>
    </source>
</evidence>
<feature type="signal peptide" evidence="1">
    <location>
        <begin position="1"/>
        <end position="30"/>
    </location>
</feature>
<dbReference type="Proteomes" id="UP000444980">
    <property type="component" value="Unassembled WGS sequence"/>
</dbReference>
<proteinExistence type="predicted"/>
<dbReference type="RefSeq" id="WP_161928504.1">
    <property type="nucleotide sequence ID" value="NZ_BJOU01000017.1"/>
</dbReference>
<protein>
    <recommendedName>
        <fullName evidence="4">Secreted protein</fullName>
    </recommendedName>
</protein>
<dbReference type="OrthoDB" id="4568311at2"/>
<feature type="chain" id="PRO_5029694519" description="Secreted protein" evidence="1">
    <location>
        <begin position="31"/>
        <end position="140"/>
    </location>
</feature>
<reference evidence="3" key="1">
    <citation type="submission" date="2019-06" db="EMBL/GenBank/DDBJ databases">
        <title>Gordonia isolated from sludge of a wastewater treatment plant.</title>
        <authorList>
            <person name="Tamura T."/>
            <person name="Aoyama K."/>
            <person name="Kang Y."/>
            <person name="Saito S."/>
            <person name="Akiyama N."/>
            <person name="Yazawa K."/>
            <person name="Gonoi T."/>
            <person name="Mikami Y."/>
        </authorList>
    </citation>
    <scope>NUCLEOTIDE SEQUENCE [LARGE SCALE GENOMIC DNA]</scope>
    <source>
        <strain evidence="3">NBRC 107697</strain>
    </source>
</reference>
<keyword evidence="1" id="KW-0732">Signal</keyword>
<dbReference type="AlphaFoldDB" id="A0A7I9V2A0"/>
<evidence type="ECO:0000313" key="2">
    <source>
        <dbReference type="EMBL" id="GED99200.1"/>
    </source>
</evidence>
<evidence type="ECO:0000313" key="3">
    <source>
        <dbReference type="Proteomes" id="UP000444980"/>
    </source>
</evidence>
<organism evidence="2 3">
    <name type="scientific">Gordonia crocea</name>
    <dbReference type="NCBI Taxonomy" id="589162"/>
    <lineage>
        <taxon>Bacteria</taxon>
        <taxon>Bacillati</taxon>
        <taxon>Actinomycetota</taxon>
        <taxon>Actinomycetes</taxon>
        <taxon>Mycobacteriales</taxon>
        <taxon>Gordoniaceae</taxon>
        <taxon>Gordonia</taxon>
    </lineage>
</organism>